<reference evidence="1 2" key="1">
    <citation type="submission" date="2019-06" db="EMBL/GenBank/DDBJ databases">
        <title>Genomic insights into carbon and energy metabolism of Deferribacter autotrophicus revealed new metabolic traits in the phylum Deferribacteres.</title>
        <authorList>
            <person name="Slobodkin A.I."/>
            <person name="Slobodkina G.B."/>
            <person name="Allioux M."/>
            <person name="Alain K."/>
            <person name="Jebbar M."/>
            <person name="Shadrin V."/>
            <person name="Kublanov I.V."/>
            <person name="Toshchakov S.V."/>
            <person name="Bonch-Osmolovskaya E.A."/>
        </authorList>
    </citation>
    <scope>NUCLEOTIDE SEQUENCE [LARGE SCALE GENOMIC DNA]</scope>
    <source>
        <strain evidence="1 2">SL50</strain>
    </source>
</reference>
<dbReference type="EMBL" id="VFJB01000008">
    <property type="protein sequence ID" value="KAA0257301.1"/>
    <property type="molecule type" value="Genomic_DNA"/>
</dbReference>
<proteinExistence type="predicted"/>
<protein>
    <submittedName>
        <fullName evidence="1">Uncharacterized protein</fullName>
    </submittedName>
</protein>
<keyword evidence="2" id="KW-1185">Reference proteome</keyword>
<dbReference type="Proteomes" id="UP000322876">
    <property type="component" value="Unassembled WGS sequence"/>
</dbReference>
<dbReference type="OrthoDB" id="9976604at2"/>
<comment type="caution">
    <text evidence="1">The sequence shown here is derived from an EMBL/GenBank/DDBJ whole genome shotgun (WGS) entry which is preliminary data.</text>
</comment>
<organism evidence="1 2">
    <name type="scientific">Deferribacter autotrophicus</name>
    <dbReference type="NCBI Taxonomy" id="500465"/>
    <lineage>
        <taxon>Bacteria</taxon>
        <taxon>Pseudomonadati</taxon>
        <taxon>Deferribacterota</taxon>
        <taxon>Deferribacteres</taxon>
        <taxon>Deferribacterales</taxon>
        <taxon>Deferribacteraceae</taxon>
        <taxon>Deferribacter</taxon>
    </lineage>
</organism>
<gene>
    <name evidence="1" type="ORF">FHQ18_09635</name>
</gene>
<dbReference type="AlphaFoldDB" id="A0A5A8F2Y7"/>
<sequence length="143" mass="16693">MDERNSMFYLTEEELKKIKNWIAKNKFSLDSGYFELHYDFTPLGSCANLFYHDGNNRYILEIFEFECRDNIEKPVKQITIGGVRVKLALSKKSLAKYFQLARECTTAHIEEDCEPPGYSVTFVVNKNGYKIYAGNNLLEIIPW</sequence>
<dbReference type="RefSeq" id="WP_149266974.1">
    <property type="nucleotide sequence ID" value="NZ_VFJB01000008.1"/>
</dbReference>
<evidence type="ECO:0000313" key="2">
    <source>
        <dbReference type="Proteomes" id="UP000322876"/>
    </source>
</evidence>
<name>A0A5A8F2Y7_9BACT</name>
<evidence type="ECO:0000313" key="1">
    <source>
        <dbReference type="EMBL" id="KAA0257301.1"/>
    </source>
</evidence>
<accession>A0A5A8F2Y7</accession>